<dbReference type="InterPro" id="IPR025110">
    <property type="entry name" value="AMP-bd_C"/>
</dbReference>
<dbReference type="RefSeq" id="XP_020125364.1">
    <property type="nucleotide sequence ID" value="XM_020279975.1"/>
</dbReference>
<dbReference type="GO" id="GO:0004467">
    <property type="term" value="F:long-chain fatty acid-CoA ligase activity"/>
    <property type="evidence" value="ECO:0007669"/>
    <property type="project" value="TreeGrafter"/>
</dbReference>
<gene>
    <name evidence="22" type="ORF">BKCO1_930007</name>
</gene>
<keyword evidence="14" id="KW-0472">Membrane</keyword>
<evidence type="ECO:0000256" key="19">
    <source>
        <dbReference type="ARBA" id="ARBA00078285"/>
    </source>
</evidence>
<dbReference type="InterPro" id="IPR000873">
    <property type="entry name" value="AMP-dep_synth/lig_dom"/>
</dbReference>
<dbReference type="GO" id="GO:0005778">
    <property type="term" value="C:peroxisomal membrane"/>
    <property type="evidence" value="ECO:0007669"/>
    <property type="project" value="UniProtKB-SubCell"/>
</dbReference>
<dbReference type="Pfam" id="PF13193">
    <property type="entry name" value="AMP-binding_C"/>
    <property type="match status" value="1"/>
</dbReference>
<dbReference type="EMBL" id="MNUE01000093">
    <property type="protein sequence ID" value="OJD29104.1"/>
    <property type="molecule type" value="Genomic_DNA"/>
</dbReference>
<dbReference type="AlphaFoldDB" id="A0A1J9QKV5"/>
<evidence type="ECO:0000256" key="7">
    <source>
        <dbReference type="ARBA" id="ARBA00022598"/>
    </source>
</evidence>
<organism evidence="22 23">
    <name type="scientific">Diplodia corticola</name>
    <dbReference type="NCBI Taxonomy" id="236234"/>
    <lineage>
        <taxon>Eukaryota</taxon>
        <taxon>Fungi</taxon>
        <taxon>Dikarya</taxon>
        <taxon>Ascomycota</taxon>
        <taxon>Pezizomycotina</taxon>
        <taxon>Dothideomycetes</taxon>
        <taxon>Dothideomycetes incertae sedis</taxon>
        <taxon>Botryosphaeriales</taxon>
        <taxon>Botryosphaeriaceae</taxon>
        <taxon>Diplodia</taxon>
    </lineage>
</organism>
<evidence type="ECO:0000256" key="3">
    <source>
        <dbReference type="ARBA" id="ARBA00004651"/>
    </source>
</evidence>
<dbReference type="FunFam" id="3.40.50.12780:FF:000019">
    <property type="entry name" value="Long-chain fatty acid transporter"/>
    <property type="match status" value="1"/>
</dbReference>
<keyword evidence="9" id="KW-0812">Transmembrane</keyword>
<evidence type="ECO:0000256" key="8">
    <source>
        <dbReference type="ARBA" id="ARBA00022677"/>
    </source>
</evidence>
<dbReference type="GO" id="GO:0005811">
    <property type="term" value="C:lipid droplet"/>
    <property type="evidence" value="ECO:0007669"/>
    <property type="project" value="UniProtKB-SubCell"/>
</dbReference>
<dbReference type="Gene3D" id="3.30.300.30">
    <property type="match status" value="1"/>
</dbReference>
<evidence type="ECO:0000259" key="21">
    <source>
        <dbReference type="Pfam" id="PF13193"/>
    </source>
</evidence>
<dbReference type="InterPro" id="IPR045851">
    <property type="entry name" value="AMP-bd_C_sf"/>
</dbReference>
<evidence type="ECO:0000256" key="9">
    <source>
        <dbReference type="ARBA" id="ARBA00022692"/>
    </source>
</evidence>
<evidence type="ECO:0000256" key="14">
    <source>
        <dbReference type="ARBA" id="ARBA00023136"/>
    </source>
</evidence>
<keyword evidence="8" id="KW-0551">Lipid droplet</keyword>
<accession>A0A1J9QKV5</accession>
<evidence type="ECO:0000256" key="17">
    <source>
        <dbReference type="ARBA" id="ARBA00060276"/>
    </source>
</evidence>
<dbReference type="Gene3D" id="3.40.50.12780">
    <property type="entry name" value="N-terminal domain of ligase-like"/>
    <property type="match status" value="1"/>
</dbReference>
<comment type="catalytic activity">
    <reaction evidence="16">
        <text>a very long-chain fatty acid + ATP + CoA = a very long-chain fatty acyl-CoA + AMP + diphosphate</text>
        <dbReference type="Rhea" id="RHEA:54536"/>
        <dbReference type="ChEBI" id="CHEBI:30616"/>
        <dbReference type="ChEBI" id="CHEBI:33019"/>
        <dbReference type="ChEBI" id="CHEBI:57287"/>
        <dbReference type="ChEBI" id="CHEBI:58950"/>
        <dbReference type="ChEBI" id="CHEBI:138261"/>
        <dbReference type="ChEBI" id="CHEBI:456215"/>
    </reaction>
</comment>
<dbReference type="InterPro" id="IPR020845">
    <property type="entry name" value="AMP-binding_CS"/>
</dbReference>
<evidence type="ECO:0000256" key="13">
    <source>
        <dbReference type="ARBA" id="ARBA00023055"/>
    </source>
</evidence>
<comment type="caution">
    <text evidence="22">The sequence shown here is derived from an EMBL/GenBank/DDBJ whole genome shotgun (WGS) entry which is preliminary data.</text>
</comment>
<evidence type="ECO:0000256" key="18">
    <source>
        <dbReference type="ARBA" id="ARBA00068795"/>
    </source>
</evidence>
<evidence type="ECO:0000256" key="5">
    <source>
        <dbReference type="ARBA" id="ARBA00022448"/>
    </source>
</evidence>
<protein>
    <recommendedName>
        <fullName evidence="18">Very long-chain fatty acid transport protein</fullName>
    </recommendedName>
    <alternativeName>
        <fullName evidence="19">Very-long-chain acyl-CoA synthetase</fullName>
    </alternativeName>
</protein>
<evidence type="ECO:0000256" key="16">
    <source>
        <dbReference type="ARBA" id="ARBA00051585"/>
    </source>
</evidence>
<keyword evidence="7" id="KW-0436">Ligase</keyword>
<reference evidence="22 23" key="1">
    <citation type="submission" date="2016-10" db="EMBL/GenBank/DDBJ databases">
        <title>Proteomics and genomics reveal pathogen-plant mechanisms compatible with a hemibiotrophic lifestyle of Diplodia corticola.</title>
        <authorList>
            <person name="Fernandes I."/>
            <person name="De Jonge R."/>
            <person name="Van De Peer Y."/>
            <person name="Devreese B."/>
            <person name="Alves A."/>
            <person name="Esteves A.C."/>
        </authorList>
    </citation>
    <scope>NUCLEOTIDE SEQUENCE [LARGE SCALE GENOMIC DNA]</scope>
    <source>
        <strain evidence="22 23">CBS 112549</strain>
    </source>
</reference>
<dbReference type="InterPro" id="IPR042099">
    <property type="entry name" value="ANL_N_sf"/>
</dbReference>
<sequence>MAAAAALAPIAAAAVAGTSAAALYLDAKFHLSKDLSNNRAVSREVAEFQRKAQPTPSDTPSLLRIHKPSARREQEPGLTPAPLRFAARTNRNSLWYNFEAQVERLPASQPCLWSRDGGTHTWRDAHAHACRYAGFLLDAGVQPGTLVAFYLQNSADFVFAVLGSWQAGSAPALINYNLGGQGLLHCLRVSGANVILVDADEGCRQRIEEVRAEIEGELGMRIVQVDEETKAGIATREPKRLEDAVREGVKPTDPMCLMYTSGSTGLPKACPFHVGRAWAITNTRIAACGLKTGPNGDRWYNCMPLYHGTGYTVAVSCLTTGVTLCIGKKFSTSNFWKDVRDSDATAFVYVGETARYLLAAPPSPLDKQHRVKLMFGNGLRPDVWKKFGERFGVETVAEFFNSTEGTFGLMNISRGEYTQGAVGHHGAITRWQTRNVYIPVEIDHETGDMYRDPKTGFAKRKTLEEGGEILVQVESEAAFVGYWRNPEATSKKFARDVFRKGDLFYRTGDALRRTSDGRWYFMDRLGDTFRWKSENVSTAEVAEALGRYPGVLEAIVYGVDVPGHDGRAGCAALHLPPDARSSPAFRVELLAFARKSLPKYAVPVFLRVTANMQPMHNNKQNKTPLKNEGIDVRKIAEGEMSGDKILWLPEALNIKDRGNGYVEFTEADLEGLKKVAASHDAGHQETARL</sequence>
<dbReference type="Proteomes" id="UP000183809">
    <property type="component" value="Unassembled WGS sequence"/>
</dbReference>
<feature type="domain" description="AMP-binding enzyme C-terminal" evidence="21">
    <location>
        <begin position="540"/>
        <end position="611"/>
    </location>
</feature>
<dbReference type="PANTHER" id="PTHR43107:SF6">
    <property type="entry name" value="ACYL-COA SYNTHETASE FAMILY PROTEIN (CEFD1), PUTATIVE (AFU_ORTHOLOGUE AFUA_6G03630)-RELATED"/>
    <property type="match status" value="1"/>
</dbReference>
<dbReference type="SUPFAM" id="SSF56801">
    <property type="entry name" value="Acetyl-CoA synthetase-like"/>
    <property type="match status" value="1"/>
</dbReference>
<evidence type="ECO:0000313" key="23">
    <source>
        <dbReference type="Proteomes" id="UP000183809"/>
    </source>
</evidence>
<dbReference type="GO" id="GO:0009898">
    <property type="term" value="C:cytoplasmic side of plasma membrane"/>
    <property type="evidence" value="ECO:0007669"/>
    <property type="project" value="TreeGrafter"/>
</dbReference>
<evidence type="ECO:0000256" key="4">
    <source>
        <dbReference type="ARBA" id="ARBA00006432"/>
    </source>
</evidence>
<keyword evidence="6" id="KW-1003">Cell membrane</keyword>
<keyword evidence="12" id="KW-1133">Transmembrane helix</keyword>
<evidence type="ECO:0000256" key="10">
    <source>
        <dbReference type="ARBA" id="ARBA00022741"/>
    </source>
</evidence>
<keyword evidence="10" id="KW-0547">Nucleotide-binding</keyword>
<dbReference type="GO" id="GO:0044539">
    <property type="term" value="P:long-chain fatty acid import into cell"/>
    <property type="evidence" value="ECO:0007669"/>
    <property type="project" value="TreeGrafter"/>
</dbReference>
<evidence type="ECO:0000256" key="12">
    <source>
        <dbReference type="ARBA" id="ARBA00022989"/>
    </source>
</evidence>
<comment type="function">
    <text evidence="17">Acyl-CoA synthetase required for both the import of long chain fatty acids (LCFAs) (C14-C18) and the activation very long chain fatty acids (VLCFAs) (C20-C26) by esterification of the fatty acids into metabolically active CoA-thioesters for subsequent degradation or incorporation into phospholipids. The transport and fatty acyl-CoA synthetase activities are genetically separable and are thus independent activities. Esterifies VLCFAs in the peroxisome matrix. The VLCFAs are actively transported into peroxisomes by a PXA1-PXA2 heterodimeric transporter in the peroxisomal membrane.</text>
</comment>
<evidence type="ECO:0000256" key="6">
    <source>
        <dbReference type="ARBA" id="ARBA00022475"/>
    </source>
</evidence>
<keyword evidence="13" id="KW-0445">Lipid transport</keyword>
<comment type="similarity">
    <text evidence="4">Belongs to the ATP-dependent AMP-binding enzyme family.</text>
</comment>
<keyword evidence="15" id="KW-0576">Peroxisome</keyword>
<feature type="domain" description="AMP-dependent synthetase/ligase" evidence="20">
    <location>
        <begin position="98"/>
        <end position="447"/>
    </location>
</feature>
<dbReference type="PROSITE" id="PS00455">
    <property type="entry name" value="AMP_BINDING"/>
    <property type="match status" value="1"/>
</dbReference>
<dbReference type="STRING" id="236234.A0A1J9QKV5"/>
<dbReference type="Pfam" id="PF00501">
    <property type="entry name" value="AMP-binding"/>
    <property type="match status" value="1"/>
</dbReference>
<dbReference type="PANTHER" id="PTHR43107">
    <property type="entry name" value="LONG-CHAIN FATTY ACID TRANSPORT PROTEIN"/>
    <property type="match status" value="1"/>
</dbReference>
<evidence type="ECO:0000313" key="22">
    <source>
        <dbReference type="EMBL" id="OJD29104.1"/>
    </source>
</evidence>
<evidence type="ECO:0000256" key="1">
    <source>
        <dbReference type="ARBA" id="ARBA00004502"/>
    </source>
</evidence>
<dbReference type="GO" id="GO:0005524">
    <property type="term" value="F:ATP binding"/>
    <property type="evidence" value="ECO:0007669"/>
    <property type="project" value="UniProtKB-KW"/>
</dbReference>
<evidence type="ECO:0000256" key="11">
    <source>
        <dbReference type="ARBA" id="ARBA00022840"/>
    </source>
</evidence>
<proteinExistence type="inferred from homology"/>
<name>A0A1J9QKV5_9PEZI</name>
<evidence type="ECO:0000256" key="15">
    <source>
        <dbReference type="ARBA" id="ARBA00023140"/>
    </source>
</evidence>
<dbReference type="OrthoDB" id="196650at2759"/>
<dbReference type="GeneID" id="31020239"/>
<dbReference type="GO" id="GO:0005324">
    <property type="term" value="F:long-chain fatty acid transmembrane transporter activity"/>
    <property type="evidence" value="ECO:0007669"/>
    <property type="project" value="TreeGrafter"/>
</dbReference>
<keyword evidence="23" id="KW-1185">Reference proteome</keyword>
<comment type="subcellular location">
    <subcellularLocation>
        <location evidence="3">Cell membrane</location>
        <topology evidence="3">Multi-pass membrane protein</topology>
    </subcellularLocation>
    <subcellularLocation>
        <location evidence="1">Lipid droplet</location>
    </subcellularLocation>
    <subcellularLocation>
        <location evidence="2">Peroxisome membrane</location>
        <topology evidence="2">Multi-pass membrane protein</topology>
    </subcellularLocation>
</comment>
<keyword evidence="5" id="KW-0813">Transport</keyword>
<evidence type="ECO:0000256" key="2">
    <source>
        <dbReference type="ARBA" id="ARBA00004585"/>
    </source>
</evidence>
<evidence type="ECO:0000259" key="20">
    <source>
        <dbReference type="Pfam" id="PF00501"/>
    </source>
</evidence>
<keyword evidence="11" id="KW-0067">ATP-binding</keyword>